<accession>A0A7S3JP96</accession>
<dbReference type="GO" id="GO:0003924">
    <property type="term" value="F:GTPase activity"/>
    <property type="evidence" value="ECO:0007669"/>
    <property type="project" value="InterPro"/>
</dbReference>
<evidence type="ECO:0000256" key="1">
    <source>
        <dbReference type="ARBA" id="ARBA00006270"/>
    </source>
</evidence>
<dbReference type="SMART" id="SM00175">
    <property type="entry name" value="RAB"/>
    <property type="match status" value="1"/>
</dbReference>
<dbReference type="GO" id="GO:0005764">
    <property type="term" value="C:lysosome"/>
    <property type="evidence" value="ECO:0007669"/>
    <property type="project" value="TreeGrafter"/>
</dbReference>
<organism evidence="4">
    <name type="scientific">Euplotes harpa</name>
    <dbReference type="NCBI Taxonomy" id="151035"/>
    <lineage>
        <taxon>Eukaryota</taxon>
        <taxon>Sar</taxon>
        <taxon>Alveolata</taxon>
        <taxon>Ciliophora</taxon>
        <taxon>Intramacronucleata</taxon>
        <taxon>Spirotrichea</taxon>
        <taxon>Hypotrichia</taxon>
        <taxon>Euplotida</taxon>
        <taxon>Euplotidae</taxon>
        <taxon>Euplotes</taxon>
    </lineage>
</organism>
<dbReference type="FunFam" id="3.40.50.300:FF:001447">
    <property type="entry name" value="Ras-related protein Rab-1B"/>
    <property type="match status" value="1"/>
</dbReference>
<proteinExistence type="inferred from homology"/>
<dbReference type="PANTHER" id="PTHR47981:SF20">
    <property type="entry name" value="RAS-RELATED PROTEIN RAB-7A"/>
    <property type="match status" value="1"/>
</dbReference>
<dbReference type="NCBIfam" id="TIGR00231">
    <property type="entry name" value="small_GTP"/>
    <property type="match status" value="1"/>
</dbReference>
<evidence type="ECO:0000313" key="4">
    <source>
        <dbReference type="EMBL" id="CAE0358689.1"/>
    </source>
</evidence>
<dbReference type="GO" id="GO:0005770">
    <property type="term" value="C:late endosome"/>
    <property type="evidence" value="ECO:0007669"/>
    <property type="project" value="TreeGrafter"/>
</dbReference>
<dbReference type="GO" id="GO:0005525">
    <property type="term" value="F:GTP binding"/>
    <property type="evidence" value="ECO:0007669"/>
    <property type="project" value="UniProtKB-KW"/>
</dbReference>
<dbReference type="SMART" id="SM00174">
    <property type="entry name" value="RHO"/>
    <property type="match status" value="1"/>
</dbReference>
<reference evidence="4" key="1">
    <citation type="submission" date="2021-01" db="EMBL/GenBank/DDBJ databases">
        <authorList>
            <person name="Corre E."/>
            <person name="Pelletier E."/>
            <person name="Niang G."/>
            <person name="Scheremetjew M."/>
            <person name="Finn R."/>
            <person name="Kale V."/>
            <person name="Holt S."/>
            <person name="Cochrane G."/>
            <person name="Meng A."/>
            <person name="Brown T."/>
            <person name="Cohen L."/>
        </authorList>
    </citation>
    <scope>NUCLEOTIDE SEQUENCE</scope>
    <source>
        <strain evidence="4">FSP1.4</strain>
    </source>
</reference>
<dbReference type="GO" id="GO:0090385">
    <property type="term" value="P:phagosome-lysosome fusion"/>
    <property type="evidence" value="ECO:0007669"/>
    <property type="project" value="TreeGrafter"/>
</dbReference>
<dbReference type="SMART" id="SM00173">
    <property type="entry name" value="RAS"/>
    <property type="match status" value="1"/>
</dbReference>
<dbReference type="PRINTS" id="PR00449">
    <property type="entry name" value="RASTRNSFRMNG"/>
</dbReference>
<protein>
    <submittedName>
        <fullName evidence="4">Uncharacterized protein</fullName>
    </submittedName>
</protein>
<dbReference type="GO" id="GO:0045335">
    <property type="term" value="C:phagocytic vesicle"/>
    <property type="evidence" value="ECO:0007669"/>
    <property type="project" value="TreeGrafter"/>
</dbReference>
<dbReference type="Gene3D" id="3.40.50.300">
    <property type="entry name" value="P-loop containing nucleotide triphosphate hydrolases"/>
    <property type="match status" value="1"/>
</dbReference>
<comment type="similarity">
    <text evidence="1">Belongs to the small GTPase superfamily. Rab family.</text>
</comment>
<keyword evidence="2" id="KW-0547">Nucleotide-binding</keyword>
<dbReference type="InterPro" id="IPR027417">
    <property type="entry name" value="P-loop_NTPase"/>
</dbReference>
<dbReference type="SUPFAM" id="SSF52540">
    <property type="entry name" value="P-loop containing nucleoside triphosphate hydrolases"/>
    <property type="match status" value="1"/>
</dbReference>
<name>A0A7S3JP96_9SPIT</name>
<evidence type="ECO:0000256" key="3">
    <source>
        <dbReference type="ARBA" id="ARBA00023134"/>
    </source>
</evidence>
<dbReference type="PROSITE" id="PS51419">
    <property type="entry name" value="RAB"/>
    <property type="match status" value="1"/>
</dbReference>
<dbReference type="InterPro" id="IPR001806">
    <property type="entry name" value="Small_GTPase"/>
</dbReference>
<keyword evidence="3" id="KW-0342">GTP-binding</keyword>
<sequence length="133" mass="14998">MESETKKKKVFIKAVIIGDSGVGKTSLIHRYTSTKFLQEFKPTIGAEFSLKELDIDGRLVAAQIWDTAGEERYQSLGISFYRGADCCAIVFDRSNRETFEHLDTWHSAFLSHCDPADGEEFPFVIIGNKSDLK</sequence>
<dbReference type="AlphaFoldDB" id="A0A7S3JP96"/>
<dbReference type="PANTHER" id="PTHR47981">
    <property type="entry name" value="RAB FAMILY"/>
    <property type="match status" value="1"/>
</dbReference>
<evidence type="ECO:0000256" key="2">
    <source>
        <dbReference type="ARBA" id="ARBA00022741"/>
    </source>
</evidence>
<dbReference type="InterPro" id="IPR005225">
    <property type="entry name" value="Small_GTP-bd"/>
</dbReference>
<dbReference type="EMBL" id="HBII01042042">
    <property type="protein sequence ID" value="CAE0358689.1"/>
    <property type="molecule type" value="Transcribed_RNA"/>
</dbReference>
<dbReference type="Pfam" id="PF00071">
    <property type="entry name" value="Ras"/>
    <property type="match status" value="1"/>
</dbReference>
<gene>
    <name evidence="4" type="ORF">EHAR0213_LOCUS17613</name>
</gene>